<dbReference type="CDD" id="cd00118">
    <property type="entry name" value="LysM"/>
    <property type="match status" value="2"/>
</dbReference>
<sequence length="413" mass="44369">MTFGGQVWYLRCTFSQENFSVLRPFLAPDPIRTILTNKARKVQTAVRPFSCHLGRFLKSERNQLGIILGIALILIIIKGPGSNQSGIIGNVVRHYIEETSASIIPTDKNSQLTDIGSLMGGSTSIIYPANPSTIYEGRGGPGEDTPPETYTIQNSSIQSIDSASTDYLNDIKPNKIIEYTIQPGDALSFIASDYGVTVNDIIWANNLKDVDSIKPEQIIRIPPVSGVIYKIKSGDTVSLIAKKYGIDEEKIKSFNDISENGNLNINDEIIVPGGKMTTQPKTKVQTATSTFAHLPNLGDYFALPTKGRISQGLHGRNGVDIAASCGTSIFADADGTATTVDDTGYNGGFGKLIKLSHPNGTESLFGHANKLLITVGQVVIKGQLIAIMGSTGRSTGCHLHWEVHGAKHPLSGS</sequence>
<dbReference type="CDD" id="cd12797">
    <property type="entry name" value="M23_peptidase"/>
    <property type="match status" value="1"/>
</dbReference>
<protein>
    <recommendedName>
        <fullName evidence="1">LysM domain-containing protein</fullName>
    </recommendedName>
</protein>
<reference evidence="2 3" key="1">
    <citation type="journal article" date="2016" name="Nat. Commun.">
        <title>Thousands of microbial genomes shed light on interconnected biogeochemical processes in an aquifer system.</title>
        <authorList>
            <person name="Anantharaman K."/>
            <person name="Brown C.T."/>
            <person name="Hug L.A."/>
            <person name="Sharon I."/>
            <person name="Castelle C.J."/>
            <person name="Probst A.J."/>
            <person name="Thomas B.C."/>
            <person name="Singh A."/>
            <person name="Wilkins M.J."/>
            <person name="Karaoz U."/>
            <person name="Brodie E.L."/>
            <person name="Williams K.H."/>
            <person name="Hubbard S.S."/>
            <person name="Banfield J.F."/>
        </authorList>
    </citation>
    <scope>NUCLEOTIDE SEQUENCE [LARGE SCALE GENOMIC DNA]</scope>
</reference>
<gene>
    <name evidence="2" type="ORF">A2735_02775</name>
</gene>
<dbReference type="SUPFAM" id="SSF51261">
    <property type="entry name" value="Duplicated hybrid motif"/>
    <property type="match status" value="1"/>
</dbReference>
<dbReference type="InterPro" id="IPR018392">
    <property type="entry name" value="LysM"/>
</dbReference>
<evidence type="ECO:0000313" key="2">
    <source>
        <dbReference type="EMBL" id="OGM97866.1"/>
    </source>
</evidence>
<feature type="domain" description="LysM" evidence="1">
    <location>
        <begin position="227"/>
        <end position="271"/>
    </location>
</feature>
<dbReference type="InterPro" id="IPR016047">
    <property type="entry name" value="M23ase_b-sheet_dom"/>
</dbReference>
<dbReference type="InterPro" id="IPR011055">
    <property type="entry name" value="Dup_hybrid_motif"/>
</dbReference>
<dbReference type="EMBL" id="MGJA01000007">
    <property type="protein sequence ID" value="OGM97866.1"/>
    <property type="molecule type" value="Genomic_DNA"/>
</dbReference>
<dbReference type="Pfam" id="PF01551">
    <property type="entry name" value="Peptidase_M23"/>
    <property type="match status" value="1"/>
</dbReference>
<dbReference type="SMART" id="SM00257">
    <property type="entry name" value="LysM"/>
    <property type="match status" value="2"/>
</dbReference>
<name>A0A1F8EAG8_9BACT</name>
<dbReference type="PANTHER" id="PTHR21666:SF270">
    <property type="entry name" value="MUREIN HYDROLASE ACTIVATOR ENVC"/>
    <property type="match status" value="1"/>
</dbReference>
<dbReference type="STRING" id="1802660.A2735_02775"/>
<dbReference type="AlphaFoldDB" id="A0A1F8EAG8"/>
<proteinExistence type="predicted"/>
<comment type="caution">
    <text evidence="2">The sequence shown here is derived from an EMBL/GenBank/DDBJ whole genome shotgun (WGS) entry which is preliminary data.</text>
</comment>
<dbReference type="Proteomes" id="UP000178520">
    <property type="component" value="Unassembled WGS sequence"/>
</dbReference>
<dbReference type="GO" id="GO:0004222">
    <property type="term" value="F:metalloendopeptidase activity"/>
    <property type="evidence" value="ECO:0007669"/>
    <property type="project" value="TreeGrafter"/>
</dbReference>
<evidence type="ECO:0000313" key="3">
    <source>
        <dbReference type="Proteomes" id="UP000178520"/>
    </source>
</evidence>
<dbReference type="PANTHER" id="PTHR21666">
    <property type="entry name" value="PEPTIDASE-RELATED"/>
    <property type="match status" value="1"/>
</dbReference>
<dbReference type="Gene3D" id="2.70.70.10">
    <property type="entry name" value="Glucose Permease (Domain IIA)"/>
    <property type="match status" value="1"/>
</dbReference>
<accession>A0A1F8EAG8</accession>
<dbReference type="InterPro" id="IPR036779">
    <property type="entry name" value="LysM_dom_sf"/>
</dbReference>
<dbReference type="InterPro" id="IPR050570">
    <property type="entry name" value="Cell_wall_metabolism_enzyme"/>
</dbReference>
<dbReference type="Gene3D" id="3.10.350.10">
    <property type="entry name" value="LysM domain"/>
    <property type="match status" value="2"/>
</dbReference>
<organism evidence="2 3">
    <name type="scientific">Candidatus Yanofskybacteria bacterium RIFCSPHIGHO2_01_FULL_41_21</name>
    <dbReference type="NCBI Taxonomy" id="1802660"/>
    <lineage>
        <taxon>Bacteria</taxon>
        <taxon>Candidatus Yanofskyibacteriota</taxon>
    </lineage>
</organism>
<evidence type="ECO:0000259" key="1">
    <source>
        <dbReference type="PROSITE" id="PS51782"/>
    </source>
</evidence>
<dbReference type="PROSITE" id="PS51782">
    <property type="entry name" value="LYSM"/>
    <property type="match status" value="2"/>
</dbReference>
<dbReference type="Pfam" id="PF01476">
    <property type="entry name" value="LysM"/>
    <property type="match status" value="2"/>
</dbReference>
<feature type="domain" description="LysM" evidence="1">
    <location>
        <begin position="177"/>
        <end position="221"/>
    </location>
</feature>